<feature type="region of interest" description="Disordered" evidence="1">
    <location>
        <begin position="185"/>
        <end position="215"/>
    </location>
</feature>
<dbReference type="Proteomes" id="UP001059596">
    <property type="component" value="Chromosome 3R"/>
</dbReference>
<evidence type="ECO:0000313" key="4">
    <source>
        <dbReference type="Proteomes" id="UP001059596"/>
    </source>
</evidence>
<comment type="caution">
    <text evidence="3">The sequence shown here is derived from an EMBL/GenBank/DDBJ whole genome shotgun (WGS) entry which is preliminary data.</text>
</comment>
<evidence type="ECO:0000256" key="2">
    <source>
        <dbReference type="SAM" id="SignalP"/>
    </source>
</evidence>
<organism evidence="3 4">
    <name type="scientific">Drosophila gunungcola</name>
    <name type="common">fruit fly</name>
    <dbReference type="NCBI Taxonomy" id="103775"/>
    <lineage>
        <taxon>Eukaryota</taxon>
        <taxon>Metazoa</taxon>
        <taxon>Ecdysozoa</taxon>
        <taxon>Arthropoda</taxon>
        <taxon>Hexapoda</taxon>
        <taxon>Insecta</taxon>
        <taxon>Pterygota</taxon>
        <taxon>Neoptera</taxon>
        <taxon>Endopterygota</taxon>
        <taxon>Diptera</taxon>
        <taxon>Brachycera</taxon>
        <taxon>Muscomorpha</taxon>
        <taxon>Ephydroidea</taxon>
        <taxon>Drosophilidae</taxon>
        <taxon>Drosophila</taxon>
        <taxon>Sophophora</taxon>
    </lineage>
</organism>
<evidence type="ECO:0000256" key="1">
    <source>
        <dbReference type="SAM" id="MobiDB-lite"/>
    </source>
</evidence>
<feature type="compositionally biased region" description="Acidic residues" evidence="1">
    <location>
        <begin position="185"/>
        <end position="201"/>
    </location>
</feature>
<accession>A0A9P9YWK4</accession>
<feature type="signal peptide" evidence="2">
    <location>
        <begin position="1"/>
        <end position="22"/>
    </location>
</feature>
<proteinExistence type="predicted"/>
<sequence>MYANLFWTWLIACLVLARSGLCFEAKRFFGVGERINGDQLLVKDVLHSRPAGVDELPRVTFTYEVQEPITCVEIVSEENISAEVKFSLVNRLVVGMVQLAGTNQIDEPTREVATVPPTVEFDVIIMVYGLNETALNFDQSLIINRDQQYEGEMQPYEEIISEPDQYVEVFDNNRRDALEVDEEIENLSEEDDEDDEDDETFTEVPTLPDNFDKPDKIIEVGNRQDGDELLYESYQTSPDVSQKPTNNSVVFYYIDSNSITYVKFVILDHHADRNISDADYIAPVAEYSHFSRGTLKAVVTDFYSLSIFVQMYIYGFRGRVTPANYVPFLPPPDWQRNLDLETRTPGLEKKTPHLTPLQTMQLLLLTGQRTTPPPGSFNDSGEEHEEQRSIRPEEMMFEQIEDEKSSALRQMDRGLGALLGLLLLILHN</sequence>
<dbReference type="EMBL" id="JAMKOV010000001">
    <property type="protein sequence ID" value="KAI8044433.1"/>
    <property type="molecule type" value="Genomic_DNA"/>
</dbReference>
<evidence type="ECO:0000313" key="3">
    <source>
        <dbReference type="EMBL" id="KAI8044433.1"/>
    </source>
</evidence>
<keyword evidence="4" id="KW-1185">Reference proteome</keyword>
<dbReference type="OrthoDB" id="8043790at2759"/>
<feature type="chain" id="PRO_5040396947" evidence="2">
    <location>
        <begin position="23"/>
        <end position="428"/>
    </location>
</feature>
<protein>
    <submittedName>
        <fullName evidence="3">Uncharacterized protein</fullName>
    </submittedName>
</protein>
<dbReference type="AlphaFoldDB" id="A0A9P9YWK4"/>
<gene>
    <name evidence="3" type="ORF">M5D96_000592</name>
</gene>
<keyword evidence="2" id="KW-0732">Signal</keyword>
<feature type="region of interest" description="Disordered" evidence="1">
    <location>
        <begin position="368"/>
        <end position="391"/>
    </location>
</feature>
<reference evidence="3" key="1">
    <citation type="journal article" date="2023" name="Genome Biol. Evol.">
        <title>Long-read-based Genome Assembly of Drosophila gunungcola Reveals Fewer Chemosensory Genes in Flower-breeding Species.</title>
        <authorList>
            <person name="Negi A."/>
            <person name="Liao B.Y."/>
            <person name="Yeh S.D."/>
        </authorList>
    </citation>
    <scope>NUCLEOTIDE SEQUENCE</scope>
    <source>
        <strain evidence="3">Sukarami</strain>
    </source>
</reference>
<name>A0A9P9YWK4_9MUSC</name>